<dbReference type="Proteomes" id="UP001066276">
    <property type="component" value="Chromosome 10"/>
</dbReference>
<dbReference type="EMBL" id="JANPWB010000014">
    <property type="protein sequence ID" value="KAJ1100802.1"/>
    <property type="molecule type" value="Genomic_DNA"/>
</dbReference>
<organism evidence="1 2">
    <name type="scientific">Pleurodeles waltl</name>
    <name type="common">Iberian ribbed newt</name>
    <dbReference type="NCBI Taxonomy" id="8319"/>
    <lineage>
        <taxon>Eukaryota</taxon>
        <taxon>Metazoa</taxon>
        <taxon>Chordata</taxon>
        <taxon>Craniata</taxon>
        <taxon>Vertebrata</taxon>
        <taxon>Euteleostomi</taxon>
        <taxon>Amphibia</taxon>
        <taxon>Batrachia</taxon>
        <taxon>Caudata</taxon>
        <taxon>Salamandroidea</taxon>
        <taxon>Salamandridae</taxon>
        <taxon>Pleurodelinae</taxon>
        <taxon>Pleurodeles</taxon>
    </lineage>
</organism>
<reference evidence="1" key="1">
    <citation type="journal article" date="2022" name="bioRxiv">
        <title>Sequencing and chromosome-scale assembly of the giantPleurodeles waltlgenome.</title>
        <authorList>
            <person name="Brown T."/>
            <person name="Elewa A."/>
            <person name="Iarovenko S."/>
            <person name="Subramanian E."/>
            <person name="Araus A.J."/>
            <person name="Petzold A."/>
            <person name="Susuki M."/>
            <person name="Suzuki K.-i.T."/>
            <person name="Hayashi T."/>
            <person name="Toyoda A."/>
            <person name="Oliveira C."/>
            <person name="Osipova E."/>
            <person name="Leigh N.D."/>
            <person name="Simon A."/>
            <person name="Yun M.H."/>
        </authorList>
    </citation>
    <scope>NUCLEOTIDE SEQUENCE</scope>
    <source>
        <strain evidence="1">20211129_DDA</strain>
        <tissue evidence="1">Liver</tissue>
    </source>
</reference>
<keyword evidence="2" id="KW-1185">Reference proteome</keyword>
<gene>
    <name evidence="1" type="ORF">NDU88_005877</name>
</gene>
<evidence type="ECO:0000313" key="2">
    <source>
        <dbReference type="Proteomes" id="UP001066276"/>
    </source>
</evidence>
<feature type="non-terminal residue" evidence="1">
    <location>
        <position position="1"/>
    </location>
</feature>
<name>A0AAV7ME99_PLEWA</name>
<proteinExistence type="predicted"/>
<accession>A0AAV7ME99</accession>
<protein>
    <submittedName>
        <fullName evidence="1">Uncharacterized protein</fullName>
    </submittedName>
</protein>
<feature type="non-terminal residue" evidence="1">
    <location>
        <position position="71"/>
    </location>
</feature>
<comment type="caution">
    <text evidence="1">The sequence shown here is derived from an EMBL/GenBank/DDBJ whole genome shotgun (WGS) entry which is preliminary data.</text>
</comment>
<dbReference type="AlphaFoldDB" id="A0AAV7ME99"/>
<evidence type="ECO:0000313" key="1">
    <source>
        <dbReference type="EMBL" id="KAJ1100802.1"/>
    </source>
</evidence>
<sequence>IFTRAFAGTAGNLIALPMRISWGDSPVFLSGVFLIVISTKGNASGHFIPVAANIFAILNFKVSFICSTSPD</sequence>